<gene>
    <name evidence="2" type="ORF">PSON_ATCC_30995.1.T0430029</name>
</gene>
<comment type="caution">
    <text evidence="2">The sequence shown here is derived from an EMBL/GenBank/DDBJ whole genome shotgun (WGS) entry which is preliminary data.</text>
</comment>
<evidence type="ECO:0000256" key="1">
    <source>
        <dbReference type="SAM" id="Phobius"/>
    </source>
</evidence>
<accession>A0A8S1MR34</accession>
<keyword evidence="3" id="KW-1185">Reference proteome</keyword>
<sequence length="85" mass="10329">MSQHKLKVVNQCSCSIEKAENLIPLNQKQKSLRCLKCQNYQKRNHNIKDKDAQHEKRHCYRYYQVRSFYSYILIPVMYLLHLNTI</sequence>
<evidence type="ECO:0000313" key="3">
    <source>
        <dbReference type="Proteomes" id="UP000692954"/>
    </source>
</evidence>
<evidence type="ECO:0000313" key="2">
    <source>
        <dbReference type="EMBL" id="CAD8082119.1"/>
    </source>
</evidence>
<reference evidence="2" key="1">
    <citation type="submission" date="2021-01" db="EMBL/GenBank/DDBJ databases">
        <authorList>
            <consortium name="Genoscope - CEA"/>
            <person name="William W."/>
        </authorList>
    </citation>
    <scope>NUCLEOTIDE SEQUENCE</scope>
</reference>
<protein>
    <submittedName>
        <fullName evidence="2">Uncharacterized protein</fullName>
    </submittedName>
</protein>
<dbReference type="Proteomes" id="UP000692954">
    <property type="component" value="Unassembled WGS sequence"/>
</dbReference>
<proteinExistence type="predicted"/>
<name>A0A8S1MR34_9CILI</name>
<keyword evidence="1" id="KW-0812">Transmembrane</keyword>
<dbReference type="EMBL" id="CAJJDN010000043">
    <property type="protein sequence ID" value="CAD8082119.1"/>
    <property type="molecule type" value="Genomic_DNA"/>
</dbReference>
<keyword evidence="1" id="KW-1133">Transmembrane helix</keyword>
<dbReference type="AlphaFoldDB" id="A0A8S1MR34"/>
<feature type="transmembrane region" description="Helical" evidence="1">
    <location>
        <begin position="63"/>
        <end position="81"/>
    </location>
</feature>
<organism evidence="2 3">
    <name type="scientific">Paramecium sonneborni</name>
    <dbReference type="NCBI Taxonomy" id="65129"/>
    <lineage>
        <taxon>Eukaryota</taxon>
        <taxon>Sar</taxon>
        <taxon>Alveolata</taxon>
        <taxon>Ciliophora</taxon>
        <taxon>Intramacronucleata</taxon>
        <taxon>Oligohymenophorea</taxon>
        <taxon>Peniculida</taxon>
        <taxon>Parameciidae</taxon>
        <taxon>Paramecium</taxon>
    </lineage>
</organism>
<keyword evidence="1" id="KW-0472">Membrane</keyword>